<dbReference type="EMBL" id="CM001487">
    <property type="protein sequence ID" value="EIM56475.1"/>
    <property type="molecule type" value="Genomic_DNA"/>
</dbReference>
<evidence type="ECO:0000313" key="10">
    <source>
        <dbReference type="Proteomes" id="UP000005753"/>
    </source>
</evidence>
<evidence type="ECO:0000256" key="7">
    <source>
        <dbReference type="SAM" id="Phobius"/>
    </source>
</evidence>
<dbReference type="PANTHER" id="PTHR47371">
    <property type="entry name" value="LIPOTEICHOIC ACID SYNTHASE"/>
    <property type="match status" value="1"/>
</dbReference>
<dbReference type="OrthoDB" id="243547at2"/>
<evidence type="ECO:0000256" key="2">
    <source>
        <dbReference type="ARBA" id="ARBA00004936"/>
    </source>
</evidence>
<keyword evidence="3" id="KW-1003">Cell membrane</keyword>
<feature type="transmembrane region" description="Helical" evidence="7">
    <location>
        <begin position="176"/>
        <end position="193"/>
    </location>
</feature>
<proteinExistence type="predicted"/>
<dbReference type="InterPro" id="IPR000917">
    <property type="entry name" value="Sulfatase_N"/>
</dbReference>
<protein>
    <submittedName>
        <fullName evidence="9">Phosphoglycerol transferase family protein, alkaline phosphatase superfamily</fullName>
    </submittedName>
</protein>
<gene>
    <name evidence="9" type="ORF">EubceDRAFT1_0636</name>
</gene>
<dbReference type="Pfam" id="PF00884">
    <property type="entry name" value="Sulfatase"/>
    <property type="match status" value="1"/>
</dbReference>
<dbReference type="AlphaFoldDB" id="I5ARQ2"/>
<reference evidence="9 10" key="1">
    <citation type="submission" date="2010-08" db="EMBL/GenBank/DDBJ databases">
        <authorList>
            <consortium name="US DOE Joint Genome Institute (JGI-PGF)"/>
            <person name="Lucas S."/>
            <person name="Copeland A."/>
            <person name="Lapidus A."/>
            <person name="Cheng J.-F."/>
            <person name="Bruce D."/>
            <person name="Goodwin L."/>
            <person name="Pitluck S."/>
            <person name="Land M.L."/>
            <person name="Hauser L."/>
            <person name="Chang Y.-J."/>
            <person name="Anderson I.J."/>
            <person name="Johnson E."/>
            <person name="Mulhopadhyay B."/>
            <person name="Kyrpides N."/>
            <person name="Woyke T.J."/>
        </authorList>
    </citation>
    <scope>NUCLEOTIDE SEQUENCE [LARGE SCALE GENOMIC DNA]</scope>
    <source>
        <strain evidence="9 10">6</strain>
    </source>
</reference>
<dbReference type="SUPFAM" id="SSF53649">
    <property type="entry name" value="Alkaline phosphatase-like"/>
    <property type="match status" value="1"/>
</dbReference>
<keyword evidence="4 7" id="KW-0812">Transmembrane</keyword>
<dbReference type="eggNOG" id="COG1368">
    <property type="taxonomic scope" value="Bacteria"/>
</dbReference>
<dbReference type="STRING" id="633697.EubceDRAFT1_0636"/>
<evidence type="ECO:0000256" key="6">
    <source>
        <dbReference type="ARBA" id="ARBA00023136"/>
    </source>
</evidence>
<dbReference type="CDD" id="cd16015">
    <property type="entry name" value="LTA_synthase"/>
    <property type="match status" value="1"/>
</dbReference>
<feature type="domain" description="Sulfatase N-terminal" evidence="8">
    <location>
        <begin position="263"/>
        <end position="533"/>
    </location>
</feature>
<organism evidence="9 10">
    <name type="scientific">Eubacterium cellulosolvens (strain ATCC 43171 / JCM 9499 / 6)</name>
    <name type="common">Cillobacterium cellulosolvens</name>
    <dbReference type="NCBI Taxonomy" id="633697"/>
    <lineage>
        <taxon>Bacteria</taxon>
        <taxon>Bacillati</taxon>
        <taxon>Bacillota</taxon>
        <taxon>Clostridia</taxon>
        <taxon>Eubacteriales</taxon>
        <taxon>Eubacteriaceae</taxon>
        <taxon>Eubacterium</taxon>
    </lineage>
</organism>
<dbReference type="GO" id="GO:0005886">
    <property type="term" value="C:plasma membrane"/>
    <property type="evidence" value="ECO:0007669"/>
    <property type="project" value="UniProtKB-SubCell"/>
</dbReference>
<sequence>MIRNHINDMKVLKAIKNKKETVVDHESRRWSGPVEVLLHFLAALVGYYLIEAMARHSMSAAWTFFLSHEKVFLYNTMLIFLTSLPVFLFRRRVFLRVLTGSVWAIFGIANGIVLANRVTPLTGPDLMMLSEGLTVIRKYMPIWQIALIGAGIVALLAGLVFFFLKAPVYRGKLRRIPVLIAILLSIVAGFGLTRQCIRDRILSTYFENIASAYHDYGFPYCLMVTVFDTGVSQPDRYSEKMINEILADEGKEKKTKKRGEELPNIIFVQCETFFDPTRVRQLSFSEDPLPNWHKLEKKYSSGLYRVPVVGAGTVNSEFETMTGMSLRFFGPGEYPYKGVLMDAPCESAAYVLKDLGLSTHAVHNNDAIFYRRNEVYRNLGFDTFTSCEYMENQDDVNEINWMRDRNLIDPINDALNSTPGRDFLLTVTVQPHGAYPSEWRLTDPAIRVSGARTEAQNAAWEYYVNQLHEEDAFVQALIDEMSARKEPTIILFYGDHLPTMNLTGDDLNKGSVYQTNYLIWDNMGLQRQKKNIAAYQAAAEIFKELKIYDGVMFRFQQTMQRSDSYTFDMQALQYDMLYGEKYVYGGKEPYSAVDTRMGVRKIELSSVLKVGQDMIYFTGKNFTPSCKVVIGDEVIEDTLYINDTTLVTRGEKIDPGENVSVGVRAKGSVREMLPGSDIYLFRGSSYALTVDQKAMTERNTAEGQTSSSS</sequence>
<reference evidence="9 10" key="2">
    <citation type="submission" date="2012-02" db="EMBL/GenBank/DDBJ databases">
        <title>Improved High-Quality Draft sequence of Eubacterium cellulosolvens 6.</title>
        <authorList>
            <consortium name="US DOE Joint Genome Institute"/>
            <person name="Lucas S."/>
            <person name="Han J."/>
            <person name="Lapidus A."/>
            <person name="Cheng J.-F."/>
            <person name="Goodwin L."/>
            <person name="Pitluck S."/>
            <person name="Peters L."/>
            <person name="Mikhailova N."/>
            <person name="Gu W."/>
            <person name="Detter J.C."/>
            <person name="Han C."/>
            <person name="Tapia R."/>
            <person name="Land M."/>
            <person name="Hauser L."/>
            <person name="Kyrpides N."/>
            <person name="Ivanova N."/>
            <person name="Pagani I."/>
            <person name="Johnson E."/>
            <person name="Mukhopadhyay B."/>
            <person name="Anderson I."/>
            <person name="Woyke T."/>
        </authorList>
    </citation>
    <scope>NUCLEOTIDE SEQUENCE [LARGE SCALE GENOMIC DNA]</scope>
    <source>
        <strain evidence="9 10">6</strain>
    </source>
</reference>
<dbReference type="GO" id="GO:0016740">
    <property type="term" value="F:transferase activity"/>
    <property type="evidence" value="ECO:0007669"/>
    <property type="project" value="UniProtKB-KW"/>
</dbReference>
<evidence type="ECO:0000313" key="9">
    <source>
        <dbReference type="EMBL" id="EIM56475.1"/>
    </source>
</evidence>
<feature type="transmembrane region" description="Helical" evidence="7">
    <location>
        <begin position="101"/>
        <end position="122"/>
    </location>
</feature>
<comment type="pathway">
    <text evidence="2">Cell wall biogenesis; lipoteichoic acid biosynthesis.</text>
</comment>
<dbReference type="InterPro" id="IPR017850">
    <property type="entry name" value="Alkaline_phosphatase_core_sf"/>
</dbReference>
<keyword evidence="6 7" id="KW-0472">Membrane</keyword>
<dbReference type="Proteomes" id="UP000005753">
    <property type="component" value="Chromosome"/>
</dbReference>
<dbReference type="PANTHER" id="PTHR47371:SF3">
    <property type="entry name" value="PHOSPHOGLYCEROL TRANSFERASE I"/>
    <property type="match status" value="1"/>
</dbReference>
<comment type="subcellular location">
    <subcellularLocation>
        <location evidence="1">Cell membrane</location>
        <topology evidence="1">Multi-pass membrane protein</topology>
    </subcellularLocation>
</comment>
<evidence type="ECO:0000256" key="5">
    <source>
        <dbReference type="ARBA" id="ARBA00022989"/>
    </source>
</evidence>
<keyword evidence="10" id="KW-1185">Reference proteome</keyword>
<feature type="transmembrane region" description="Helical" evidence="7">
    <location>
        <begin position="34"/>
        <end position="51"/>
    </location>
</feature>
<evidence type="ECO:0000259" key="8">
    <source>
        <dbReference type="Pfam" id="PF00884"/>
    </source>
</evidence>
<keyword evidence="9" id="KW-0808">Transferase</keyword>
<dbReference type="Gene3D" id="3.40.720.10">
    <property type="entry name" value="Alkaline Phosphatase, subunit A"/>
    <property type="match status" value="1"/>
</dbReference>
<evidence type="ECO:0000256" key="4">
    <source>
        <dbReference type="ARBA" id="ARBA00022692"/>
    </source>
</evidence>
<dbReference type="HOGENOM" id="CLU_014385_3_2_9"/>
<evidence type="ECO:0000256" key="3">
    <source>
        <dbReference type="ARBA" id="ARBA00022475"/>
    </source>
</evidence>
<name>I5ARQ2_EUBC6</name>
<feature type="transmembrane region" description="Helical" evidence="7">
    <location>
        <begin position="142"/>
        <end position="164"/>
    </location>
</feature>
<feature type="transmembrane region" description="Helical" evidence="7">
    <location>
        <begin position="71"/>
        <end position="89"/>
    </location>
</feature>
<accession>I5ARQ2</accession>
<dbReference type="InterPro" id="IPR050448">
    <property type="entry name" value="OpgB/LTA_synthase_biosynth"/>
</dbReference>
<evidence type="ECO:0000256" key="1">
    <source>
        <dbReference type="ARBA" id="ARBA00004651"/>
    </source>
</evidence>
<keyword evidence="5 7" id="KW-1133">Transmembrane helix</keyword>